<gene>
    <name evidence="2" type="ORF">ANDA3_0858</name>
    <name evidence="4" type="ORF">DAR2_0729</name>
    <name evidence="3" type="ORF">DAR3_0725</name>
</gene>
<protein>
    <submittedName>
        <fullName evidence="2">Putative exported protein</fullName>
    </submittedName>
</protein>
<dbReference type="AlphaFoldDB" id="A0A484PUB4"/>
<dbReference type="EMBL" id="CAADIL010000032">
    <property type="protein sequence ID" value="VFR82351.1"/>
    <property type="molecule type" value="Genomic_DNA"/>
</dbReference>
<dbReference type="Gene3D" id="3.30.10.10">
    <property type="entry name" value="Trypsin Inhibitor V, subunit A"/>
    <property type="match status" value="1"/>
</dbReference>
<feature type="compositionally biased region" description="Low complexity" evidence="1">
    <location>
        <begin position="32"/>
        <end position="46"/>
    </location>
</feature>
<dbReference type="PANTHER" id="PTHR39600:SF1">
    <property type="entry name" value="PEPTIDASE INHIBITOR I78 FAMILY PROTEIN"/>
    <property type="match status" value="1"/>
</dbReference>
<name>A0A484PUB4_9ZZZZ</name>
<dbReference type="EMBL" id="CAADIJ010000014">
    <property type="protein sequence ID" value="VFR72056.1"/>
    <property type="molecule type" value="Genomic_DNA"/>
</dbReference>
<evidence type="ECO:0000256" key="1">
    <source>
        <dbReference type="SAM" id="MobiDB-lite"/>
    </source>
</evidence>
<evidence type="ECO:0000313" key="2">
    <source>
        <dbReference type="EMBL" id="VFR28019.1"/>
    </source>
</evidence>
<reference evidence="2" key="1">
    <citation type="submission" date="2019-03" db="EMBL/GenBank/DDBJ databases">
        <authorList>
            <person name="Danneels B."/>
        </authorList>
    </citation>
    <scope>NUCLEOTIDE SEQUENCE</scope>
</reference>
<dbReference type="InterPro" id="IPR021719">
    <property type="entry name" value="Prot_inh_I78"/>
</dbReference>
<dbReference type="PROSITE" id="PS51257">
    <property type="entry name" value="PROKAR_LIPOPROTEIN"/>
    <property type="match status" value="1"/>
</dbReference>
<dbReference type="Pfam" id="PF11720">
    <property type="entry name" value="Inhibitor_I78"/>
    <property type="match status" value="1"/>
</dbReference>
<sequence length="120" mass="12030">MFHVRSGLTPVALLVSAGILAGCAGRSDVSRPAAAEPALSGSAAATTPPPAAGGECNADTVQDALGKTISDSLAATLRERSGSATGRTLRPGQVVTMEYNPQRLNILVDDAGVITAIRCG</sequence>
<evidence type="ECO:0000313" key="4">
    <source>
        <dbReference type="EMBL" id="VFR82351.1"/>
    </source>
</evidence>
<dbReference type="PANTHER" id="PTHR39600">
    <property type="entry name" value="PEPTIDASE INHIBITOR I78 FAMILY PROTEIN"/>
    <property type="match status" value="1"/>
</dbReference>
<feature type="region of interest" description="Disordered" evidence="1">
    <location>
        <begin position="31"/>
        <end position="58"/>
    </location>
</feature>
<organism evidence="2">
    <name type="scientific">plant metagenome</name>
    <dbReference type="NCBI Taxonomy" id="1297885"/>
    <lineage>
        <taxon>unclassified sequences</taxon>
        <taxon>metagenomes</taxon>
        <taxon>organismal metagenomes</taxon>
    </lineage>
</organism>
<proteinExistence type="predicted"/>
<dbReference type="EMBL" id="CAADIC010000010">
    <property type="protein sequence ID" value="VFR28019.1"/>
    <property type="molecule type" value="Genomic_DNA"/>
</dbReference>
<evidence type="ECO:0000313" key="3">
    <source>
        <dbReference type="EMBL" id="VFR72056.1"/>
    </source>
</evidence>
<accession>A0A484PUB4</accession>